<dbReference type="PANTHER" id="PTHR33414:SF2">
    <property type="entry name" value="PROTEIN PLASTID MOVEMENT IMPAIRED 1"/>
    <property type="match status" value="1"/>
</dbReference>
<dbReference type="InterPro" id="IPR048972">
    <property type="entry name" value="PMI1_PMIR1-2_C"/>
</dbReference>
<feature type="compositionally biased region" description="Basic and acidic residues" evidence="1">
    <location>
        <begin position="425"/>
        <end position="445"/>
    </location>
</feature>
<proteinExistence type="predicted"/>
<sequence>MDTRRKNSSSQLLEEIEALSSSLYQSHRNRRAASLSLPSTDIVGFQAEEKMADSRERMGIFHKSLDPHGENLDREEKTDGVAILHPSSDQGGRKHRSSTSIVVSLNTEEKEKAAVKGRSRRTSLSPWRSRPKPEQEEEKEESKVSDQSNLASKLDGAAEKKKGIWKWKPVRALSHMGMQKFSLLFSVEVVTIQGLSSSMNGLRMVVRVRKQETREGAVQTMPARVLQGCADFEETLFIKCHVYGSGKSGGPRFESRLFLVYAVAVDAEELDFGRNCIDLSLLVQESLEKSFNGGRVRQWDANFPLSGKAKGGELVLRLGFQIMERDGGIFSQMESSRSERMGNSLSSYYARKQSKNSFSVSSPSHGSPRINRSSEASTPSQNPNLIEYPPIEHLNLDEPKPSEQNSQTQEDDNTDNGDDMPEFDVVEKGIEIPKGSEEVTDKASVEGDDGLSDKGSGSSEVVKEVVVHDPLHQYRLNELDSIAKQIKALESMFGEGPTEVPDTSSQGLDADEETVTLEFLQMLEEEEKDLKLQFQDIPILQLEGEDEQENPVTFLPDLGKGLGPVVQTKDGGFLASVNPLNLEIPRQEAPKLAMQVSKPFVLPVSPGTTGFEVLQKMAAMGVEPLISQAMALMSMDDITGKTAEQVAFEGIASAIISGRNKEGASSSAARSIASVKKLANAMSASRKERITTGIWNSGEEPEPLKGLIGMAIQKIEAMALEGLKIQAEIAEEEPPFDVSPLIGKGFQNLPGQVLSEAICLTEWTNKVDPNGGLVTLVVLVILRDPVRRFEQVGAPFIVLVQATSHGYDEDGPKLKVGSVHLGGLKVRQVGAGKRHVWDSERQRLGAAQWLVANGLGKQRKGKPKQGQGVKGQDLMWSISARVVADMWLQPTRNPEVKFPKVPSL</sequence>
<evidence type="ECO:0000313" key="3">
    <source>
        <dbReference type="EMBL" id="ERN17109.1"/>
    </source>
</evidence>
<dbReference type="AlphaFoldDB" id="U5D3V1"/>
<dbReference type="PROSITE" id="PS51840">
    <property type="entry name" value="C2_NT"/>
    <property type="match status" value="1"/>
</dbReference>
<dbReference type="OMA" id="HIGMNRL"/>
<dbReference type="OrthoDB" id="656546at2759"/>
<dbReference type="HOGENOM" id="CLU_003931_0_0_1"/>
<protein>
    <recommendedName>
        <fullName evidence="2">C2 NT-type domain-containing protein</fullName>
    </recommendedName>
</protein>
<dbReference type="KEGG" id="atr:18445442"/>
<feature type="compositionally biased region" description="Acidic residues" evidence="1">
    <location>
        <begin position="409"/>
        <end position="424"/>
    </location>
</feature>
<dbReference type="InterPro" id="IPR039614">
    <property type="entry name" value="PMI1-like"/>
</dbReference>
<evidence type="ECO:0000259" key="2">
    <source>
        <dbReference type="PROSITE" id="PS51840"/>
    </source>
</evidence>
<feature type="compositionally biased region" description="Low complexity" evidence="1">
    <location>
        <begin position="357"/>
        <end position="367"/>
    </location>
</feature>
<dbReference type="EMBL" id="KI392384">
    <property type="protein sequence ID" value="ERN17109.1"/>
    <property type="molecule type" value="Genomic_DNA"/>
</dbReference>
<feature type="compositionally biased region" description="Basic and acidic residues" evidence="1">
    <location>
        <begin position="56"/>
        <end position="79"/>
    </location>
</feature>
<dbReference type="Gramene" id="ERN17109">
    <property type="protein sequence ID" value="ERN17109"/>
    <property type="gene ID" value="AMTR_s00044p00107090"/>
</dbReference>
<name>U5D3V1_AMBTC</name>
<dbReference type="STRING" id="13333.U5D3V1"/>
<dbReference type="Pfam" id="PF21745">
    <property type="entry name" value="PMI1_PMIR1-2_C"/>
    <property type="match status" value="1"/>
</dbReference>
<feature type="domain" description="C2 NT-type" evidence="2">
    <location>
        <begin position="173"/>
        <end position="324"/>
    </location>
</feature>
<gene>
    <name evidence="3" type="ORF">AMTR_s00044p00107090</name>
</gene>
<dbReference type="PANTHER" id="PTHR33414">
    <property type="entry name" value="PROTEIN PLASTID MOVEMENT IMPAIRED 1-RELATED 1"/>
    <property type="match status" value="1"/>
</dbReference>
<feature type="region of interest" description="Disordered" evidence="1">
    <location>
        <begin position="356"/>
        <end position="459"/>
    </location>
</feature>
<organism evidence="3 4">
    <name type="scientific">Amborella trichopoda</name>
    <dbReference type="NCBI Taxonomy" id="13333"/>
    <lineage>
        <taxon>Eukaryota</taxon>
        <taxon>Viridiplantae</taxon>
        <taxon>Streptophyta</taxon>
        <taxon>Embryophyta</taxon>
        <taxon>Tracheophyta</taxon>
        <taxon>Spermatophyta</taxon>
        <taxon>Magnoliopsida</taxon>
        <taxon>Amborellales</taxon>
        <taxon>Amborellaceae</taxon>
        <taxon>Amborella</taxon>
    </lineage>
</organism>
<dbReference type="InterPro" id="IPR019448">
    <property type="entry name" value="NT-C2"/>
</dbReference>
<dbReference type="eggNOG" id="ENOG502QSA1">
    <property type="taxonomic scope" value="Eukaryota"/>
</dbReference>
<evidence type="ECO:0000313" key="4">
    <source>
        <dbReference type="Proteomes" id="UP000017836"/>
    </source>
</evidence>
<feature type="compositionally biased region" description="Polar residues" evidence="1">
    <location>
        <begin position="370"/>
        <end position="384"/>
    </location>
</feature>
<keyword evidence="4" id="KW-1185">Reference proteome</keyword>
<feature type="region of interest" description="Disordered" evidence="1">
    <location>
        <begin position="56"/>
        <end position="155"/>
    </location>
</feature>
<dbReference type="Proteomes" id="UP000017836">
    <property type="component" value="Unassembled WGS sequence"/>
</dbReference>
<accession>U5D3V1</accession>
<dbReference type="Pfam" id="PF10358">
    <property type="entry name" value="NT-C2"/>
    <property type="match status" value="1"/>
</dbReference>
<reference evidence="4" key="1">
    <citation type="journal article" date="2013" name="Science">
        <title>The Amborella genome and the evolution of flowering plants.</title>
        <authorList>
            <consortium name="Amborella Genome Project"/>
        </authorList>
    </citation>
    <scope>NUCLEOTIDE SEQUENCE [LARGE SCALE GENOMIC DNA]</scope>
</reference>
<evidence type="ECO:0000256" key="1">
    <source>
        <dbReference type="SAM" id="MobiDB-lite"/>
    </source>
</evidence>